<protein>
    <submittedName>
        <fullName evidence="3">Uncharacterized protein LOC127149299</fullName>
    </submittedName>
</protein>
<name>A0ABM3KRL0_CUCME</name>
<sequence length="117" mass="13076">MTLLRPNELHDASTATLDEPREARHFHLYEPPDGHQPRTVPKATSREQPYDSALTSLNTSAPRPRHSCLICYYNYSCICNRTPKEVLADTGVKPTLTPNLNTLALVEEGGIFQAMIV</sequence>
<evidence type="ECO:0000256" key="1">
    <source>
        <dbReference type="SAM" id="MobiDB-lite"/>
    </source>
</evidence>
<proteinExistence type="predicted"/>
<evidence type="ECO:0000313" key="3">
    <source>
        <dbReference type="RefSeq" id="XP_050940422.1"/>
    </source>
</evidence>
<gene>
    <name evidence="3" type="primary">LOC127149299</name>
</gene>
<accession>A0ABM3KRL0</accession>
<feature type="region of interest" description="Disordered" evidence="1">
    <location>
        <begin position="1"/>
        <end position="61"/>
    </location>
</feature>
<dbReference type="RefSeq" id="XP_050940422.1">
    <property type="nucleotide sequence ID" value="XM_051084465.1"/>
</dbReference>
<organism evidence="2 3">
    <name type="scientific">Cucumis melo</name>
    <name type="common">Muskmelon</name>
    <dbReference type="NCBI Taxonomy" id="3656"/>
    <lineage>
        <taxon>Eukaryota</taxon>
        <taxon>Viridiplantae</taxon>
        <taxon>Streptophyta</taxon>
        <taxon>Embryophyta</taxon>
        <taxon>Tracheophyta</taxon>
        <taxon>Spermatophyta</taxon>
        <taxon>Magnoliopsida</taxon>
        <taxon>eudicotyledons</taxon>
        <taxon>Gunneridae</taxon>
        <taxon>Pentapetalae</taxon>
        <taxon>rosids</taxon>
        <taxon>fabids</taxon>
        <taxon>Cucurbitales</taxon>
        <taxon>Cucurbitaceae</taxon>
        <taxon>Benincaseae</taxon>
        <taxon>Cucumis</taxon>
    </lineage>
</organism>
<dbReference type="GeneID" id="127149299"/>
<feature type="compositionally biased region" description="Basic and acidic residues" evidence="1">
    <location>
        <begin position="18"/>
        <end position="36"/>
    </location>
</feature>
<evidence type="ECO:0000313" key="2">
    <source>
        <dbReference type="Proteomes" id="UP001652600"/>
    </source>
</evidence>
<keyword evidence="2" id="KW-1185">Reference proteome</keyword>
<dbReference type="Proteomes" id="UP001652600">
    <property type="component" value="Chromosome 5"/>
</dbReference>
<reference evidence="3" key="1">
    <citation type="submission" date="2025-08" db="UniProtKB">
        <authorList>
            <consortium name="RefSeq"/>
        </authorList>
    </citation>
    <scope>IDENTIFICATION</scope>
    <source>
        <tissue evidence="3">Stem</tissue>
    </source>
</reference>